<dbReference type="Gene3D" id="1.10.630.10">
    <property type="entry name" value="Cytochrome P450"/>
    <property type="match status" value="1"/>
</dbReference>
<feature type="transmembrane region" description="Helical" evidence="8">
    <location>
        <begin position="20"/>
        <end position="44"/>
    </location>
</feature>
<dbReference type="GO" id="GO:0016705">
    <property type="term" value="F:oxidoreductase activity, acting on paired donors, with incorporation or reduction of molecular oxygen"/>
    <property type="evidence" value="ECO:0007669"/>
    <property type="project" value="InterPro"/>
</dbReference>
<dbReference type="GO" id="GO:0005506">
    <property type="term" value="F:iron ion binding"/>
    <property type="evidence" value="ECO:0007669"/>
    <property type="project" value="InterPro"/>
</dbReference>
<accession>A0A8H4J334</accession>
<dbReference type="PANTHER" id="PTHR24305">
    <property type="entry name" value="CYTOCHROME P450"/>
    <property type="match status" value="1"/>
</dbReference>
<evidence type="ECO:0000256" key="4">
    <source>
        <dbReference type="ARBA" id="ARBA00022723"/>
    </source>
</evidence>
<evidence type="ECO:0000256" key="5">
    <source>
        <dbReference type="ARBA" id="ARBA00023004"/>
    </source>
</evidence>
<name>A0A8H4J334_9PEZI</name>
<keyword evidence="10" id="KW-1185">Reference proteome</keyword>
<dbReference type="SUPFAM" id="SSF48264">
    <property type="entry name" value="Cytochrome P450"/>
    <property type="match status" value="1"/>
</dbReference>
<keyword evidence="8" id="KW-0812">Transmembrane</keyword>
<dbReference type="PANTHER" id="PTHR24305:SF210">
    <property type="entry name" value="CYTOCHROME P450 MONOOXYGENASE ASQL-RELATED"/>
    <property type="match status" value="1"/>
</dbReference>
<evidence type="ECO:0000256" key="2">
    <source>
        <dbReference type="ARBA" id="ARBA00010617"/>
    </source>
</evidence>
<gene>
    <name evidence="9" type="ORF">GTA08_BOTSDO12050</name>
</gene>
<reference evidence="9" key="1">
    <citation type="submission" date="2020-04" db="EMBL/GenBank/DDBJ databases">
        <title>Genome Assembly and Annotation of Botryosphaeria dothidea sdau 11-99, a Latent Pathogen of Apple Fruit Ring Rot in China.</title>
        <authorList>
            <person name="Yu C."/>
            <person name="Diao Y."/>
            <person name="Lu Q."/>
            <person name="Zhao J."/>
            <person name="Cui S."/>
            <person name="Peng C."/>
            <person name="He B."/>
            <person name="Liu H."/>
        </authorList>
    </citation>
    <scope>NUCLEOTIDE SEQUENCE [LARGE SCALE GENOMIC DNA]</scope>
    <source>
        <strain evidence="9">Sdau11-99</strain>
    </source>
</reference>
<evidence type="ECO:0000313" key="9">
    <source>
        <dbReference type="EMBL" id="KAF4312167.1"/>
    </source>
</evidence>
<dbReference type="PROSITE" id="PS00086">
    <property type="entry name" value="CYTOCHROME_P450"/>
    <property type="match status" value="1"/>
</dbReference>
<dbReference type="PRINTS" id="PR00463">
    <property type="entry name" value="EP450I"/>
</dbReference>
<dbReference type="GO" id="GO:0004497">
    <property type="term" value="F:monooxygenase activity"/>
    <property type="evidence" value="ECO:0007669"/>
    <property type="project" value="UniProtKB-KW"/>
</dbReference>
<comment type="cofactor">
    <cofactor evidence="1 6">
        <name>heme</name>
        <dbReference type="ChEBI" id="CHEBI:30413"/>
    </cofactor>
</comment>
<evidence type="ECO:0000256" key="3">
    <source>
        <dbReference type="ARBA" id="ARBA00022617"/>
    </source>
</evidence>
<dbReference type="OrthoDB" id="1470350at2759"/>
<keyword evidence="4 6" id="KW-0479">Metal-binding</keyword>
<comment type="similarity">
    <text evidence="2 7">Belongs to the cytochrome P450 family.</text>
</comment>
<dbReference type="InterPro" id="IPR036396">
    <property type="entry name" value="Cyt_P450_sf"/>
</dbReference>
<keyword evidence="7" id="KW-0560">Oxidoreductase</keyword>
<dbReference type="InterPro" id="IPR050121">
    <property type="entry name" value="Cytochrome_P450_monoxygenase"/>
</dbReference>
<proteinExistence type="inferred from homology"/>
<evidence type="ECO:0000256" key="8">
    <source>
        <dbReference type="SAM" id="Phobius"/>
    </source>
</evidence>
<protein>
    <submittedName>
        <fullName evidence="9">Cytochrome P450</fullName>
    </submittedName>
</protein>
<sequence length="523" mass="59627">MSSGSDFSNPPGSFPSLALVPGIAGLSMWMLTVYSFLIVSIASITKGLNNVYFHALSKIPGPFLSTFTEFVYLWNWVRRDLVRYIYDLHRTHGKTVRIAPNRLSFVDPEVWKDIYGYKSAAHKVAIMKDPQLYVPEWNGRYSLLSTFDDAEHKALRKVFQPGFSDRALKAQEHIIRAHVDKLIRNIKGFIATDSGEQLDFVRMFNCTTFNVIGELAFGESLGLLDDGKMYGWIDSINEGLILAPFLTLASEFPLLMRLIKKMLPKRVLESQAENTQYASNLVNKRLAKGKVTEKPDFWSLVLNNHDSEALDIEDMKANTNLFMAAGSETTATMLSGLMYNLLSNPNKFEKLVQEDLTIENIQQLKYLAACFDESMRLYPSTPLRPPRIVVNGGGEVDGHFVPEKTKVAIPIYSSFHSPHNFKDPDAFVPERWIPSDPLNGKYIDDRRDVFQPFSYGPRNCVGKNLALHEMRLIAVSLLWNFDFELCEESRGTWAKQECYWALWHKNPLWLKVKPIRNDVSMTS</sequence>
<evidence type="ECO:0000256" key="1">
    <source>
        <dbReference type="ARBA" id="ARBA00001971"/>
    </source>
</evidence>
<evidence type="ECO:0000256" key="6">
    <source>
        <dbReference type="PIRSR" id="PIRSR602401-1"/>
    </source>
</evidence>
<keyword evidence="3 6" id="KW-0349">Heme</keyword>
<dbReference type="InterPro" id="IPR017972">
    <property type="entry name" value="Cyt_P450_CS"/>
</dbReference>
<dbReference type="CDD" id="cd11058">
    <property type="entry name" value="CYP60B-like"/>
    <property type="match status" value="1"/>
</dbReference>
<dbReference type="InterPro" id="IPR002401">
    <property type="entry name" value="Cyt_P450_E_grp-I"/>
</dbReference>
<organism evidence="9 10">
    <name type="scientific">Botryosphaeria dothidea</name>
    <dbReference type="NCBI Taxonomy" id="55169"/>
    <lineage>
        <taxon>Eukaryota</taxon>
        <taxon>Fungi</taxon>
        <taxon>Dikarya</taxon>
        <taxon>Ascomycota</taxon>
        <taxon>Pezizomycotina</taxon>
        <taxon>Dothideomycetes</taxon>
        <taxon>Dothideomycetes incertae sedis</taxon>
        <taxon>Botryosphaeriales</taxon>
        <taxon>Botryosphaeriaceae</taxon>
        <taxon>Botryosphaeria</taxon>
    </lineage>
</organism>
<evidence type="ECO:0000256" key="7">
    <source>
        <dbReference type="RuleBase" id="RU000461"/>
    </source>
</evidence>
<dbReference type="Pfam" id="PF00067">
    <property type="entry name" value="p450"/>
    <property type="match status" value="1"/>
</dbReference>
<keyword evidence="8" id="KW-1133">Transmembrane helix</keyword>
<dbReference type="InterPro" id="IPR001128">
    <property type="entry name" value="Cyt_P450"/>
</dbReference>
<dbReference type="GO" id="GO:0020037">
    <property type="term" value="F:heme binding"/>
    <property type="evidence" value="ECO:0007669"/>
    <property type="project" value="InterPro"/>
</dbReference>
<dbReference type="Proteomes" id="UP000572817">
    <property type="component" value="Unassembled WGS sequence"/>
</dbReference>
<comment type="caution">
    <text evidence="9">The sequence shown here is derived from an EMBL/GenBank/DDBJ whole genome shotgun (WGS) entry which is preliminary data.</text>
</comment>
<evidence type="ECO:0000313" key="10">
    <source>
        <dbReference type="Proteomes" id="UP000572817"/>
    </source>
</evidence>
<feature type="binding site" description="axial binding residue" evidence="6">
    <location>
        <position position="460"/>
    </location>
    <ligand>
        <name>heme</name>
        <dbReference type="ChEBI" id="CHEBI:30413"/>
    </ligand>
    <ligandPart>
        <name>Fe</name>
        <dbReference type="ChEBI" id="CHEBI:18248"/>
    </ligandPart>
</feature>
<keyword evidence="7" id="KW-0503">Monooxygenase</keyword>
<dbReference type="EMBL" id="WWBZ02000007">
    <property type="protein sequence ID" value="KAF4312167.1"/>
    <property type="molecule type" value="Genomic_DNA"/>
</dbReference>
<dbReference type="AlphaFoldDB" id="A0A8H4J334"/>
<dbReference type="PRINTS" id="PR00385">
    <property type="entry name" value="P450"/>
</dbReference>
<keyword evidence="8" id="KW-0472">Membrane</keyword>
<keyword evidence="5 6" id="KW-0408">Iron</keyword>